<protein>
    <submittedName>
        <fullName evidence="1">Putative secreted protein</fullName>
    </submittedName>
</protein>
<reference evidence="1" key="1">
    <citation type="journal article" date="2018" name="PLoS Negl. Trop. Dis.">
        <title>Sialome diversity of ticks revealed by RNAseq of single tick salivary glands.</title>
        <authorList>
            <person name="Perner J."/>
            <person name="Kropackova S."/>
            <person name="Kopacek P."/>
            <person name="Ribeiro J.M."/>
        </authorList>
    </citation>
    <scope>NUCLEOTIDE SEQUENCE</scope>
    <source>
        <strain evidence="1">Siblings of single egg batch collected in Ceske Budejovice</strain>
        <tissue evidence="1">Salivary glands</tissue>
    </source>
</reference>
<name>A0A147BPI0_IXORI</name>
<accession>A0A147BPI0</accession>
<sequence>MLKLFMLTLSNSVMPSVRVHVPRMLVFLGTVRSDTLDCLTTESVLARNCCTLTESSSYGVTAARHDFRHSEVQVHFKQM</sequence>
<dbReference type="EMBL" id="GEGO01002738">
    <property type="protein sequence ID" value="JAR92666.1"/>
    <property type="molecule type" value="Transcribed_RNA"/>
</dbReference>
<organism evidence="1">
    <name type="scientific">Ixodes ricinus</name>
    <name type="common">Common tick</name>
    <name type="synonym">Acarus ricinus</name>
    <dbReference type="NCBI Taxonomy" id="34613"/>
    <lineage>
        <taxon>Eukaryota</taxon>
        <taxon>Metazoa</taxon>
        <taxon>Ecdysozoa</taxon>
        <taxon>Arthropoda</taxon>
        <taxon>Chelicerata</taxon>
        <taxon>Arachnida</taxon>
        <taxon>Acari</taxon>
        <taxon>Parasitiformes</taxon>
        <taxon>Ixodida</taxon>
        <taxon>Ixodoidea</taxon>
        <taxon>Ixodidae</taxon>
        <taxon>Ixodinae</taxon>
        <taxon>Ixodes</taxon>
    </lineage>
</organism>
<evidence type="ECO:0000313" key="1">
    <source>
        <dbReference type="EMBL" id="JAR92666.1"/>
    </source>
</evidence>
<proteinExistence type="predicted"/>
<dbReference type="AlphaFoldDB" id="A0A147BPI0"/>